<evidence type="ECO:0000256" key="2">
    <source>
        <dbReference type="ARBA" id="ARBA00022692"/>
    </source>
</evidence>
<evidence type="ECO:0000259" key="9">
    <source>
        <dbReference type="Pfam" id="PF13962"/>
    </source>
</evidence>
<proteinExistence type="predicted"/>
<dbReference type="FunFam" id="1.25.40.20:FF:000749">
    <property type="entry name" value="Uncharacterized protein"/>
    <property type="match status" value="1"/>
</dbReference>
<comment type="subcellular location">
    <subcellularLocation>
        <location evidence="1">Membrane</location>
        <topology evidence="1">Multi-pass membrane protein</topology>
    </subcellularLocation>
</comment>
<dbReference type="Pfam" id="PF12796">
    <property type="entry name" value="Ank_2"/>
    <property type="match status" value="3"/>
</dbReference>
<comment type="caution">
    <text evidence="10">The sequence shown here is derived from an EMBL/GenBank/DDBJ whole genome shotgun (WGS) entry which is preliminary data.</text>
</comment>
<keyword evidence="3" id="KW-0677">Repeat</keyword>
<feature type="repeat" description="ANK" evidence="7">
    <location>
        <begin position="163"/>
        <end position="195"/>
    </location>
</feature>
<evidence type="ECO:0000256" key="4">
    <source>
        <dbReference type="ARBA" id="ARBA00022989"/>
    </source>
</evidence>
<dbReference type="PROSITE" id="PS50297">
    <property type="entry name" value="ANK_REP_REGION"/>
    <property type="match status" value="2"/>
</dbReference>
<accession>A0AAN8Z3Q6</accession>
<evidence type="ECO:0000313" key="10">
    <source>
        <dbReference type="EMBL" id="KAK6919548.1"/>
    </source>
</evidence>
<evidence type="ECO:0000256" key="5">
    <source>
        <dbReference type="ARBA" id="ARBA00023043"/>
    </source>
</evidence>
<evidence type="ECO:0000313" key="11">
    <source>
        <dbReference type="Proteomes" id="UP001370490"/>
    </source>
</evidence>
<dbReference type="Pfam" id="PF00023">
    <property type="entry name" value="Ank"/>
    <property type="match status" value="1"/>
</dbReference>
<keyword evidence="4 8" id="KW-1133">Transmembrane helix</keyword>
<evidence type="ECO:0000256" key="8">
    <source>
        <dbReference type="SAM" id="Phobius"/>
    </source>
</evidence>
<evidence type="ECO:0000256" key="6">
    <source>
        <dbReference type="ARBA" id="ARBA00023136"/>
    </source>
</evidence>
<dbReference type="InterPro" id="IPR026961">
    <property type="entry name" value="PGG_dom"/>
</dbReference>
<protein>
    <submittedName>
        <fullName evidence="10">PGG domain</fullName>
    </submittedName>
</protein>
<dbReference type="PANTHER" id="PTHR24186">
    <property type="entry name" value="PROTEIN PHOSPHATASE 1 REGULATORY SUBUNIT"/>
    <property type="match status" value="1"/>
</dbReference>
<feature type="domain" description="PGG" evidence="9">
    <location>
        <begin position="471"/>
        <end position="581"/>
    </location>
</feature>
<feature type="transmembrane region" description="Helical" evidence="8">
    <location>
        <begin position="520"/>
        <end position="546"/>
    </location>
</feature>
<feature type="repeat" description="ANK" evidence="7">
    <location>
        <begin position="129"/>
        <end position="149"/>
    </location>
</feature>
<evidence type="ECO:0000256" key="7">
    <source>
        <dbReference type="PROSITE-ProRule" id="PRU00023"/>
    </source>
</evidence>
<dbReference type="Proteomes" id="UP001370490">
    <property type="component" value="Unassembled WGS sequence"/>
</dbReference>
<organism evidence="10 11">
    <name type="scientific">Dillenia turbinata</name>
    <dbReference type="NCBI Taxonomy" id="194707"/>
    <lineage>
        <taxon>Eukaryota</taxon>
        <taxon>Viridiplantae</taxon>
        <taxon>Streptophyta</taxon>
        <taxon>Embryophyta</taxon>
        <taxon>Tracheophyta</taxon>
        <taxon>Spermatophyta</taxon>
        <taxon>Magnoliopsida</taxon>
        <taxon>eudicotyledons</taxon>
        <taxon>Gunneridae</taxon>
        <taxon>Pentapetalae</taxon>
        <taxon>Dilleniales</taxon>
        <taxon>Dilleniaceae</taxon>
        <taxon>Dillenia</taxon>
    </lineage>
</organism>
<keyword evidence="6 8" id="KW-0472">Membrane</keyword>
<dbReference type="EMBL" id="JBAMMX010000021">
    <property type="protein sequence ID" value="KAK6919548.1"/>
    <property type="molecule type" value="Genomic_DNA"/>
</dbReference>
<dbReference type="Pfam" id="PF13962">
    <property type="entry name" value="PGG"/>
    <property type="match status" value="1"/>
</dbReference>
<dbReference type="PANTHER" id="PTHR24186:SF46">
    <property type="entry name" value="PROTEIN ACCELERATED CELL DEATH 6-LIKE"/>
    <property type="match status" value="1"/>
</dbReference>
<keyword evidence="2 8" id="KW-0812">Transmembrane</keyword>
<dbReference type="GO" id="GO:0005886">
    <property type="term" value="C:plasma membrane"/>
    <property type="evidence" value="ECO:0007669"/>
    <property type="project" value="TreeGrafter"/>
</dbReference>
<dbReference type="SUPFAM" id="SSF48403">
    <property type="entry name" value="Ankyrin repeat"/>
    <property type="match status" value="1"/>
</dbReference>
<feature type="transmembrane region" description="Helical" evidence="8">
    <location>
        <begin position="479"/>
        <end position="500"/>
    </location>
</feature>
<dbReference type="PROSITE" id="PS50088">
    <property type="entry name" value="ANK_REPEAT"/>
    <property type="match status" value="2"/>
</dbReference>
<keyword evidence="5 7" id="KW-0040">ANK repeat</keyword>
<evidence type="ECO:0000256" key="1">
    <source>
        <dbReference type="ARBA" id="ARBA00004141"/>
    </source>
</evidence>
<keyword evidence="11" id="KW-1185">Reference proteome</keyword>
<name>A0AAN8Z3Q6_9MAGN</name>
<gene>
    <name evidence="10" type="ORF">RJ641_015452</name>
</gene>
<feature type="transmembrane region" description="Helical" evidence="8">
    <location>
        <begin position="587"/>
        <end position="613"/>
    </location>
</feature>
<feature type="transmembrane region" description="Helical" evidence="8">
    <location>
        <begin position="558"/>
        <end position="581"/>
    </location>
</feature>
<dbReference type="SMART" id="SM00248">
    <property type="entry name" value="ANK"/>
    <property type="match status" value="9"/>
</dbReference>
<dbReference type="Gene3D" id="1.25.40.20">
    <property type="entry name" value="Ankyrin repeat-containing domain"/>
    <property type="match status" value="2"/>
</dbReference>
<dbReference type="InterPro" id="IPR002110">
    <property type="entry name" value="Ankyrin_rpt"/>
</dbReference>
<dbReference type="AlphaFoldDB" id="A0AAN8Z3Q6"/>
<dbReference type="InterPro" id="IPR036770">
    <property type="entry name" value="Ankyrin_rpt-contain_sf"/>
</dbReference>
<evidence type="ECO:0000256" key="3">
    <source>
        <dbReference type="ARBA" id="ARBA00022737"/>
    </source>
</evidence>
<reference evidence="10 11" key="1">
    <citation type="submission" date="2023-12" db="EMBL/GenBank/DDBJ databases">
        <title>A high-quality genome assembly for Dillenia turbinata (Dilleniales).</title>
        <authorList>
            <person name="Chanderbali A."/>
        </authorList>
    </citation>
    <scope>NUCLEOTIDE SEQUENCE [LARGE SCALE GENOMIC DNA]</scope>
    <source>
        <strain evidence="10">LSX21</strain>
        <tissue evidence="10">Leaf</tissue>
    </source>
</reference>
<sequence>MEYYAKRRVEAKERLRVKKQREKLIKKGPFLPLSDTKDMNLFNGEDMNGEWVKSMDPDLYKATMEGDILEFLRAIQKGPGDRNFGLETCVQETPQGNNVLHIATSFGHYEIVKLVCKDLPFLVRSKNSRGNTALHIAARAGNSSMVVLLANAVDGILSDMNDEGNTALHEALRYRRREVARILIHKDQNLSYSVNAEGKSLLYLAAKAGYVDIVKLIMDNPIGNLGGCEELKNMMPVHAAIFAKNLDVTKVLWEKDQTSFYIRSEEGKNALHCAASIGYLEGAAYLLDRFSVGAYQRDKSGLAPIHVASCKGNVNIIQEFLRSFPDLREMLTRENQNILHVAAKHGQVKVVEYILKNPKLKKLLNERDIYGNSPLHLSTIYQHPRIVNILTSAWGVNLEIVNNKGFTALDIAERYNESAEMVASYRKVCSSTSKKQACKYINLSGVPPSQKRVNSRAKRQSSAIGDTCRMKHYRDIINVFLWVSTLVGAATFTAGFTLPGGDNNSNPDQGIATMLEKKTFHMFVICDLIAMYSSIIVTVILFWAQLGDPNWALVILKIAMPLLSLAVIMMSFAFMAGLYVVVRKLPWLGNFVLITGMAFLLILVLLIVPLCCLASSNYHILKYISYYPCCLMLYICSRYDNEDLEE</sequence>